<keyword evidence="4 5" id="KW-0720">Serine protease</keyword>
<feature type="active site" description="Charge relay system" evidence="5">
    <location>
        <position position="246"/>
    </location>
</feature>
<reference evidence="8" key="1">
    <citation type="journal article" date="2021" name="PeerJ">
        <title>Extensive microbial diversity within the chicken gut microbiome revealed by metagenomics and culture.</title>
        <authorList>
            <person name="Gilroy R."/>
            <person name="Ravi A."/>
            <person name="Getino M."/>
            <person name="Pursley I."/>
            <person name="Horton D.L."/>
            <person name="Alikhan N.F."/>
            <person name="Baker D."/>
            <person name="Gharbi K."/>
            <person name="Hall N."/>
            <person name="Watson M."/>
            <person name="Adriaenssens E.M."/>
            <person name="Foster-Nyarko E."/>
            <person name="Jarju S."/>
            <person name="Secka A."/>
            <person name="Antonio M."/>
            <person name="Oren A."/>
            <person name="Chaudhuri R.R."/>
            <person name="La Ragione R."/>
            <person name="Hildebrand F."/>
            <person name="Pallen M.J."/>
        </authorList>
    </citation>
    <scope>NUCLEOTIDE SEQUENCE</scope>
    <source>
        <strain evidence="8">CHK195-6426</strain>
    </source>
</reference>
<gene>
    <name evidence="8" type="ORF">H9742_03080</name>
</gene>
<dbReference type="PANTHER" id="PTHR43806:SF65">
    <property type="entry name" value="SERINE PROTEASE APRX"/>
    <property type="match status" value="1"/>
</dbReference>
<evidence type="ECO:0000256" key="4">
    <source>
        <dbReference type="ARBA" id="ARBA00022825"/>
    </source>
</evidence>
<dbReference type="InterPro" id="IPR023827">
    <property type="entry name" value="Peptidase_S8_Asp-AS"/>
</dbReference>
<dbReference type="CDD" id="cd07487">
    <property type="entry name" value="Peptidases_S8_1"/>
    <property type="match status" value="1"/>
</dbReference>
<dbReference type="PANTHER" id="PTHR43806">
    <property type="entry name" value="PEPTIDASE S8"/>
    <property type="match status" value="1"/>
</dbReference>
<evidence type="ECO:0000259" key="7">
    <source>
        <dbReference type="Pfam" id="PF00082"/>
    </source>
</evidence>
<dbReference type="PROSITE" id="PS00137">
    <property type="entry name" value="SUBTILASE_HIS"/>
    <property type="match status" value="1"/>
</dbReference>
<feature type="active site" description="Charge relay system" evidence="5">
    <location>
        <position position="59"/>
    </location>
</feature>
<evidence type="ECO:0000313" key="8">
    <source>
        <dbReference type="EMBL" id="HIW80503.1"/>
    </source>
</evidence>
<dbReference type="AlphaFoldDB" id="A0A9D1UAW2"/>
<feature type="domain" description="Peptidase S8/S53" evidence="7">
    <location>
        <begin position="21"/>
        <end position="292"/>
    </location>
</feature>
<organism evidence="8 9">
    <name type="scientific">Candidatus Acetatifactor stercoripullorum</name>
    <dbReference type="NCBI Taxonomy" id="2838414"/>
    <lineage>
        <taxon>Bacteria</taxon>
        <taxon>Bacillati</taxon>
        <taxon>Bacillota</taxon>
        <taxon>Clostridia</taxon>
        <taxon>Lachnospirales</taxon>
        <taxon>Lachnospiraceae</taxon>
        <taxon>Acetatifactor</taxon>
    </lineage>
</organism>
<reference evidence="8" key="2">
    <citation type="submission" date="2021-04" db="EMBL/GenBank/DDBJ databases">
        <authorList>
            <person name="Gilroy R."/>
        </authorList>
    </citation>
    <scope>NUCLEOTIDE SEQUENCE</scope>
    <source>
        <strain evidence="8">CHK195-6426</strain>
    </source>
</reference>
<accession>A0A9D1UAW2</accession>
<protein>
    <submittedName>
        <fullName evidence="8">S8 family peptidase</fullName>
    </submittedName>
</protein>
<keyword evidence="3 5" id="KW-0378">Hydrolase</keyword>
<dbReference type="GO" id="GO:0004252">
    <property type="term" value="F:serine-type endopeptidase activity"/>
    <property type="evidence" value="ECO:0007669"/>
    <property type="project" value="UniProtKB-UniRule"/>
</dbReference>
<dbReference type="GO" id="GO:0006508">
    <property type="term" value="P:proteolysis"/>
    <property type="evidence" value="ECO:0007669"/>
    <property type="project" value="UniProtKB-KW"/>
</dbReference>
<dbReference type="SUPFAM" id="SSF52743">
    <property type="entry name" value="Subtilisin-like"/>
    <property type="match status" value="1"/>
</dbReference>
<evidence type="ECO:0000256" key="2">
    <source>
        <dbReference type="ARBA" id="ARBA00022670"/>
    </source>
</evidence>
<dbReference type="Proteomes" id="UP000824265">
    <property type="component" value="Unassembled WGS sequence"/>
</dbReference>
<dbReference type="EMBL" id="DXGH01000014">
    <property type="protein sequence ID" value="HIW80503.1"/>
    <property type="molecule type" value="Genomic_DNA"/>
</dbReference>
<dbReference type="PRINTS" id="PR00723">
    <property type="entry name" value="SUBTILISIN"/>
</dbReference>
<evidence type="ECO:0000256" key="3">
    <source>
        <dbReference type="ARBA" id="ARBA00022801"/>
    </source>
</evidence>
<dbReference type="InterPro" id="IPR015500">
    <property type="entry name" value="Peptidase_S8_subtilisin-rel"/>
</dbReference>
<evidence type="ECO:0000313" key="9">
    <source>
        <dbReference type="Proteomes" id="UP000824265"/>
    </source>
</evidence>
<evidence type="ECO:0000256" key="5">
    <source>
        <dbReference type="PROSITE-ProRule" id="PRU01240"/>
    </source>
</evidence>
<keyword evidence="2 5" id="KW-0645">Protease</keyword>
<evidence type="ECO:0000256" key="1">
    <source>
        <dbReference type="ARBA" id="ARBA00011073"/>
    </source>
</evidence>
<dbReference type="Pfam" id="PF00082">
    <property type="entry name" value="Peptidase_S8"/>
    <property type="match status" value="1"/>
</dbReference>
<comment type="caution">
    <text evidence="8">The sequence shown here is derived from an EMBL/GenBank/DDBJ whole genome shotgun (WGS) entry which is preliminary data.</text>
</comment>
<dbReference type="InterPro" id="IPR000209">
    <property type="entry name" value="Peptidase_S8/S53_dom"/>
</dbReference>
<comment type="similarity">
    <text evidence="1 5 6">Belongs to the peptidase S8 family.</text>
</comment>
<feature type="active site" description="Charge relay system" evidence="5">
    <location>
        <position position="27"/>
    </location>
</feature>
<proteinExistence type="inferred from homology"/>
<evidence type="ECO:0000256" key="6">
    <source>
        <dbReference type="RuleBase" id="RU003355"/>
    </source>
</evidence>
<name>A0A9D1UAW2_9FIRM</name>
<dbReference type="InterPro" id="IPR050131">
    <property type="entry name" value="Peptidase_S8_subtilisin-like"/>
</dbReference>
<dbReference type="InterPro" id="IPR036852">
    <property type="entry name" value="Peptidase_S8/S53_dom_sf"/>
</dbReference>
<dbReference type="InterPro" id="IPR022398">
    <property type="entry name" value="Peptidase_S8_His-AS"/>
</dbReference>
<dbReference type="PROSITE" id="PS51892">
    <property type="entry name" value="SUBTILASE"/>
    <property type="match status" value="1"/>
</dbReference>
<dbReference type="PROSITE" id="PS00136">
    <property type="entry name" value="SUBTILASE_ASP"/>
    <property type="match status" value="1"/>
</dbReference>
<dbReference type="Gene3D" id="3.40.50.200">
    <property type="entry name" value="Peptidase S8/S53 domain"/>
    <property type="match status" value="1"/>
</dbReference>
<dbReference type="RefSeq" id="WP_318705126.1">
    <property type="nucleotide sequence ID" value="NZ_CALWMU010000018.1"/>
</dbReference>
<dbReference type="PROSITE" id="PS00138">
    <property type="entry name" value="SUBTILASE_SER"/>
    <property type="match status" value="1"/>
</dbReference>
<sequence length="303" mass="33021">MQRVREQIGAQPLEELPERPVTVAVLDTGIARHPDLFGKLLCFRDFVGHKNVMYDDNGHGTHVCGIICGSGILSEGRYRGIAPEARLVVGKVLDKKGDGTTESMLEGLKWIMTVREKYDIRILNISVGIGNLDEEKKERALRERLEAVWDSGIAVICAAGNKGPGNGSISSVGGSRRMITVGCHDGIYCRDNPKRCETYSGRGNLADSIRKPDLVAPGTDIISCNMGYQSVHGKIKNAYIAKSGTSMATPIVAGAAALALQKFPELTNEELKQKLTMTATDLGEPWNKQGWGMVHVKRLLKSY</sequence>
<dbReference type="InterPro" id="IPR023828">
    <property type="entry name" value="Peptidase_S8_Ser-AS"/>
</dbReference>